<dbReference type="AlphaFoldDB" id="A0A0B0NFL5"/>
<evidence type="ECO:0000313" key="2">
    <source>
        <dbReference type="Proteomes" id="UP000032142"/>
    </source>
</evidence>
<sequence length="33" mass="3557">MLRLNLGLGQQADIVLGSERGLLHAEFPNSPLP</sequence>
<protein>
    <submittedName>
        <fullName evidence="1">Uncharacterized protein</fullName>
    </submittedName>
</protein>
<accession>A0A0B0NFL5</accession>
<dbReference type="Proteomes" id="UP000032142">
    <property type="component" value="Unassembled WGS sequence"/>
</dbReference>
<evidence type="ECO:0000313" key="1">
    <source>
        <dbReference type="EMBL" id="KHG13313.1"/>
    </source>
</evidence>
<gene>
    <name evidence="1" type="ORF">F383_20342</name>
</gene>
<name>A0A0B0NFL5_GOSAR</name>
<keyword evidence="2" id="KW-1185">Reference proteome</keyword>
<dbReference type="EMBL" id="KN399317">
    <property type="protein sequence ID" value="KHG13313.1"/>
    <property type="molecule type" value="Genomic_DNA"/>
</dbReference>
<proteinExistence type="predicted"/>
<reference evidence="2" key="1">
    <citation type="submission" date="2014-09" db="EMBL/GenBank/DDBJ databases">
        <authorList>
            <person name="Mudge J."/>
            <person name="Ramaraj T."/>
            <person name="Lindquist I.E."/>
            <person name="Bharti A.K."/>
            <person name="Sundararajan A."/>
            <person name="Cameron C.T."/>
            <person name="Woodward J.E."/>
            <person name="May G.D."/>
            <person name="Brubaker C."/>
            <person name="Broadhvest J."/>
            <person name="Wilkins T.A."/>
        </authorList>
    </citation>
    <scope>NUCLEOTIDE SEQUENCE</scope>
    <source>
        <strain evidence="2">cv. AKA8401</strain>
    </source>
</reference>
<organism evidence="1 2">
    <name type="scientific">Gossypium arboreum</name>
    <name type="common">Tree cotton</name>
    <name type="synonym">Gossypium nanking</name>
    <dbReference type="NCBI Taxonomy" id="29729"/>
    <lineage>
        <taxon>Eukaryota</taxon>
        <taxon>Viridiplantae</taxon>
        <taxon>Streptophyta</taxon>
        <taxon>Embryophyta</taxon>
        <taxon>Tracheophyta</taxon>
        <taxon>Spermatophyta</taxon>
        <taxon>Magnoliopsida</taxon>
        <taxon>eudicotyledons</taxon>
        <taxon>Gunneridae</taxon>
        <taxon>Pentapetalae</taxon>
        <taxon>rosids</taxon>
        <taxon>malvids</taxon>
        <taxon>Malvales</taxon>
        <taxon>Malvaceae</taxon>
        <taxon>Malvoideae</taxon>
        <taxon>Gossypium</taxon>
    </lineage>
</organism>